<evidence type="ECO:0000259" key="2">
    <source>
        <dbReference type="Pfam" id="PF01370"/>
    </source>
</evidence>
<name>A0ABY5PC50_9ACTN</name>
<proteinExistence type="predicted"/>
<dbReference type="InterPro" id="IPR001509">
    <property type="entry name" value="Epimerase_deHydtase"/>
</dbReference>
<dbReference type="Proteomes" id="UP001058860">
    <property type="component" value="Chromosome"/>
</dbReference>
<dbReference type="Gene3D" id="3.40.50.720">
    <property type="entry name" value="NAD(P)-binding Rossmann-like Domain"/>
    <property type="match status" value="1"/>
</dbReference>
<dbReference type="PANTHER" id="PTHR43245">
    <property type="entry name" value="BIFUNCTIONAL POLYMYXIN RESISTANCE PROTEIN ARNA"/>
    <property type="match status" value="1"/>
</dbReference>
<protein>
    <submittedName>
        <fullName evidence="3">NAD(P)-dependent oxidoreductase</fullName>
    </submittedName>
</protein>
<sequence length="285" mass="29945">MRLLITGATGYLGWRATVLLREMGHDVTALTRPGARARAASRDLDGVVTVDAAAPEARDLVADHEAVLHFAGVPSPAYAREHPAAAVLGNAGTTLNLLEACRAHDALLVYPSSVRAPIIPSPDPYGASKFLGEQACRAHEARSVIVRLTSVFGPGQVRAEGATGAIAAFADRALRGEPIVIPGDPMRTRDFVYVDDLVAALDDMLRAGAPAPIVLAASGAPTPLLDAARAVVEASGNDTPIETPGGEPPPGDERSYEAGPEDVLLPMTCRPVEDGIRDYVDWLRR</sequence>
<dbReference type="Pfam" id="PF01370">
    <property type="entry name" value="Epimerase"/>
    <property type="match status" value="1"/>
</dbReference>
<reference evidence="4" key="1">
    <citation type="submission" date="2021-11" db="EMBL/GenBank/DDBJ databases">
        <title>Cultivation dependent microbiological survey of springs from the worlds oldest radium mine currently devoted to the extraction of radon-saturated water.</title>
        <authorList>
            <person name="Kapinusova G."/>
            <person name="Smrhova T."/>
            <person name="Strejcek M."/>
            <person name="Suman J."/>
            <person name="Jani K."/>
            <person name="Pajer P."/>
            <person name="Uhlik O."/>
        </authorList>
    </citation>
    <scope>NUCLEOTIDE SEQUENCE [LARGE SCALE GENOMIC DNA]</scope>
    <source>
        <strain evidence="4">J379</strain>
    </source>
</reference>
<feature type="region of interest" description="Disordered" evidence="1">
    <location>
        <begin position="236"/>
        <end position="259"/>
    </location>
</feature>
<dbReference type="SUPFAM" id="SSF51735">
    <property type="entry name" value="NAD(P)-binding Rossmann-fold domains"/>
    <property type="match status" value="1"/>
</dbReference>
<evidence type="ECO:0000313" key="3">
    <source>
        <dbReference type="EMBL" id="UUY02250.1"/>
    </source>
</evidence>
<dbReference type="EMBL" id="CP088295">
    <property type="protein sequence ID" value="UUY02250.1"/>
    <property type="molecule type" value="Genomic_DNA"/>
</dbReference>
<keyword evidence="4" id="KW-1185">Reference proteome</keyword>
<dbReference type="PANTHER" id="PTHR43245:SF13">
    <property type="entry name" value="UDP-D-APIOSE_UDP-D-XYLOSE SYNTHASE 2"/>
    <property type="match status" value="1"/>
</dbReference>
<evidence type="ECO:0000313" key="4">
    <source>
        <dbReference type="Proteomes" id="UP001058860"/>
    </source>
</evidence>
<dbReference type="InterPro" id="IPR036291">
    <property type="entry name" value="NAD(P)-bd_dom_sf"/>
</dbReference>
<organism evidence="3 4">
    <name type="scientific">Svornostia abyssi</name>
    <dbReference type="NCBI Taxonomy" id="2898438"/>
    <lineage>
        <taxon>Bacteria</taxon>
        <taxon>Bacillati</taxon>
        <taxon>Actinomycetota</taxon>
        <taxon>Thermoleophilia</taxon>
        <taxon>Solirubrobacterales</taxon>
        <taxon>Baekduiaceae</taxon>
        <taxon>Svornostia</taxon>
    </lineage>
</organism>
<evidence type="ECO:0000256" key="1">
    <source>
        <dbReference type="SAM" id="MobiDB-lite"/>
    </source>
</evidence>
<dbReference type="RefSeq" id="WP_353862783.1">
    <property type="nucleotide sequence ID" value="NZ_CP088295.1"/>
</dbReference>
<dbReference type="InterPro" id="IPR050177">
    <property type="entry name" value="Lipid_A_modif_metabolic_enz"/>
</dbReference>
<accession>A0ABY5PC50</accession>
<feature type="domain" description="NAD-dependent epimerase/dehydratase" evidence="2">
    <location>
        <begin position="4"/>
        <end position="207"/>
    </location>
</feature>
<gene>
    <name evidence="3" type="ORF">LRS13_16205</name>
</gene>